<keyword evidence="3" id="KW-1185">Reference proteome</keyword>
<protein>
    <recommendedName>
        <fullName evidence="1">Streptomycin biosynthesis protein StrF domain-containing protein</fullName>
    </recommendedName>
</protein>
<dbReference type="SUPFAM" id="SSF53448">
    <property type="entry name" value="Nucleotide-diphospho-sugar transferases"/>
    <property type="match status" value="1"/>
</dbReference>
<reference evidence="2 3" key="1">
    <citation type="submission" date="2020-05" db="EMBL/GenBank/DDBJ databases">
        <title>Mucilaginibacter mali sp. nov.</title>
        <authorList>
            <person name="Kim H.S."/>
            <person name="Lee K.C."/>
            <person name="Suh M.K."/>
            <person name="Kim J.-S."/>
            <person name="Han K.-I."/>
            <person name="Eom M.K."/>
            <person name="Shin Y.K."/>
            <person name="Lee J.-S."/>
        </authorList>
    </citation>
    <scope>NUCLEOTIDE SEQUENCE [LARGE SCALE GENOMIC DNA]</scope>
    <source>
        <strain evidence="2 3">G2-14</strain>
    </source>
</reference>
<sequence>MISVIICSRTKSLDAALSQNIADTIGVEYEVILIDNSENQYNIFQAYNRGVQQSKYNTLCFMHDDISYHTPNWGNAVVGHFADDQIDAIGIAGTPYCTFMPGPWWGNGIIYRHILQINGDGSNAQLQSNGQTDVKRQAVILDGVWFCIRKSMFGQISFDDATFKGFHFYDADICMQIHQAGGNLWCINDVLISHHSMGNVNRDWIDSALIFHKKWEKHLPATCLKLSTAETGRLEYKTLNSFILACAANGYTNRQIYSIAIKYLLSFKKGYLFLKTPGYFVKFLYKYLFKKGAPFYA</sequence>
<evidence type="ECO:0000259" key="1">
    <source>
        <dbReference type="Pfam" id="PF13712"/>
    </source>
</evidence>
<dbReference type="CDD" id="cd00761">
    <property type="entry name" value="Glyco_tranf_GTA_type"/>
    <property type="match status" value="1"/>
</dbReference>
<name>A0A7D4UFI0_9SPHI</name>
<feature type="domain" description="Streptomycin biosynthesis protein StrF" evidence="1">
    <location>
        <begin position="4"/>
        <end position="184"/>
    </location>
</feature>
<dbReference type="Gene3D" id="3.90.550.10">
    <property type="entry name" value="Spore Coat Polysaccharide Biosynthesis Protein SpsA, Chain A"/>
    <property type="match status" value="1"/>
</dbReference>
<dbReference type="EMBL" id="CP054139">
    <property type="protein sequence ID" value="QKJ30436.1"/>
    <property type="molecule type" value="Genomic_DNA"/>
</dbReference>
<dbReference type="InterPro" id="IPR059123">
    <property type="entry name" value="StrF_dom"/>
</dbReference>
<gene>
    <name evidence="2" type="ORF">HQ865_11940</name>
</gene>
<accession>A0A7D4UFI0</accession>
<dbReference type="Proteomes" id="UP000505355">
    <property type="component" value="Chromosome"/>
</dbReference>
<proteinExistence type="predicted"/>
<dbReference type="RefSeq" id="WP_173415111.1">
    <property type="nucleotide sequence ID" value="NZ_CP054139.1"/>
</dbReference>
<organism evidence="2 3">
    <name type="scientific">Mucilaginibacter mali</name>
    <dbReference type="NCBI Taxonomy" id="2740462"/>
    <lineage>
        <taxon>Bacteria</taxon>
        <taxon>Pseudomonadati</taxon>
        <taxon>Bacteroidota</taxon>
        <taxon>Sphingobacteriia</taxon>
        <taxon>Sphingobacteriales</taxon>
        <taxon>Sphingobacteriaceae</taxon>
        <taxon>Mucilaginibacter</taxon>
    </lineage>
</organism>
<evidence type="ECO:0000313" key="3">
    <source>
        <dbReference type="Proteomes" id="UP000505355"/>
    </source>
</evidence>
<dbReference type="KEGG" id="mmab:HQ865_11940"/>
<evidence type="ECO:0000313" key="2">
    <source>
        <dbReference type="EMBL" id="QKJ30436.1"/>
    </source>
</evidence>
<dbReference type="InterPro" id="IPR029044">
    <property type="entry name" value="Nucleotide-diphossugar_trans"/>
</dbReference>
<dbReference type="AlphaFoldDB" id="A0A7D4UFI0"/>
<dbReference type="Pfam" id="PF13712">
    <property type="entry name" value="Glyco_tranf_2_5"/>
    <property type="match status" value="1"/>
</dbReference>